<dbReference type="NCBIfam" id="TIGR00685">
    <property type="entry name" value="T6PP"/>
    <property type="match status" value="1"/>
</dbReference>
<dbReference type="PANTHER" id="PTHR10788">
    <property type="entry name" value="TREHALOSE-6-PHOSPHATE SYNTHASE"/>
    <property type="match status" value="1"/>
</dbReference>
<protein>
    <submittedName>
        <fullName evidence="3">Bifunctional alpha,alpha-trehalose-phosphate synthase (UDP-forming)/trehalose-phosphatase</fullName>
    </submittedName>
</protein>
<dbReference type="CDD" id="cd03788">
    <property type="entry name" value="GT20_TPS"/>
    <property type="match status" value="1"/>
</dbReference>
<dbReference type="SUPFAM" id="SSF56784">
    <property type="entry name" value="HAD-like"/>
    <property type="match status" value="1"/>
</dbReference>
<proteinExistence type="inferred from homology"/>
<dbReference type="GO" id="GO:0005829">
    <property type="term" value="C:cytosol"/>
    <property type="evidence" value="ECO:0007669"/>
    <property type="project" value="TreeGrafter"/>
</dbReference>
<dbReference type="GO" id="GO:0003825">
    <property type="term" value="F:alpha,alpha-trehalose-phosphate synthase (UDP-forming) activity"/>
    <property type="evidence" value="ECO:0007669"/>
    <property type="project" value="TreeGrafter"/>
</dbReference>
<dbReference type="GO" id="GO:0004805">
    <property type="term" value="F:trehalose-phosphatase activity"/>
    <property type="evidence" value="ECO:0007669"/>
    <property type="project" value="TreeGrafter"/>
</dbReference>
<dbReference type="GO" id="GO:0005992">
    <property type="term" value="P:trehalose biosynthetic process"/>
    <property type="evidence" value="ECO:0007669"/>
    <property type="project" value="InterPro"/>
</dbReference>
<dbReference type="PANTHER" id="PTHR10788:SF106">
    <property type="entry name" value="BCDNA.GH08860"/>
    <property type="match status" value="1"/>
</dbReference>
<evidence type="ECO:0000313" key="3">
    <source>
        <dbReference type="EMBL" id="MCU7549294.1"/>
    </source>
</evidence>
<dbReference type="Gene3D" id="3.40.50.2000">
    <property type="entry name" value="Glycogen Phosphorylase B"/>
    <property type="match status" value="2"/>
</dbReference>
<comment type="similarity">
    <text evidence="1">In the C-terminal section; belongs to the trehalose phosphatase family.</text>
</comment>
<dbReference type="AlphaFoldDB" id="A0A9X3BFP2"/>
<evidence type="ECO:0000256" key="2">
    <source>
        <dbReference type="ARBA" id="ARBA00008799"/>
    </source>
</evidence>
<dbReference type="RefSeq" id="WP_279296735.1">
    <property type="nucleotide sequence ID" value="NZ_JAOTIF010000005.1"/>
</dbReference>
<comment type="similarity">
    <text evidence="2">Belongs to the glycosyltransferase 20 family.</text>
</comment>
<accession>A0A9X3BFP2</accession>
<keyword evidence="4" id="KW-1185">Reference proteome</keyword>
<dbReference type="Gene3D" id="3.30.70.1020">
    <property type="entry name" value="Trehalose-6-phosphate phosphatase related protein, domain 2"/>
    <property type="match status" value="1"/>
</dbReference>
<comment type="caution">
    <text evidence="3">The sequence shown here is derived from an EMBL/GenBank/DDBJ whole genome shotgun (WGS) entry which is preliminary data.</text>
</comment>
<dbReference type="NCBIfam" id="TIGR01484">
    <property type="entry name" value="HAD-SF-IIB"/>
    <property type="match status" value="1"/>
</dbReference>
<dbReference type="InterPro" id="IPR023214">
    <property type="entry name" value="HAD_sf"/>
</dbReference>
<reference evidence="3" key="2">
    <citation type="submission" date="2023-04" db="EMBL/GenBank/DDBJ databases">
        <title>Paracnuella aquatica gen. nov., sp. nov., a member of the family Chitinophagaceae isolated from a hot spring.</title>
        <authorList>
            <person name="Wang C."/>
        </authorList>
    </citation>
    <scope>NUCLEOTIDE SEQUENCE</scope>
    <source>
        <strain evidence="3">LB-8</strain>
    </source>
</reference>
<name>A0A9X3BFP2_9BACT</name>
<dbReference type="NCBIfam" id="NF011071">
    <property type="entry name" value="PRK14501.1"/>
    <property type="match status" value="1"/>
</dbReference>
<sequence length="742" mass="86212">MKSRRLFIISNRLPMTIQKEGNELTVIPSAGGLITAINNYLKNSKANANEFSETFWVGMPCCNPAAWTEAAKKLPRSKYTYLPVFTSSKTYDQYYNGFSNSTIWPLFHYFPSFTEYNTENYHCYVQANAAFAKALIKYARPGDVIWIHDYHLLPLAQMLRTALPELTIGFFLHIPFPSYEIFRLLPRKWQEELLYGMLGADLVGFHTIDYTAHFLQCVRMILGLEHDMHVIEHENRLIKVDVFPISIDFDHFNNGYDHEQVVQTRTLIQEKFSHKKIIFSVDRLDYTKGVSNRLRAYELFLQRNPQFKEKVVFILVIVPSREGISKYTERKKIFDEMIGKMNSTMGNIHWQPIIYQYNSVSFEEMVGLYTACDLALITPLRDGMNLVAKEFVASRKDKKGVLVLSEMAGAARELTSALTINPNDVDEVADKILEGLEMPEDEKMQRLEAMRNRLKQYDVQAWAVDFFNQLHQIKEKQRAFQVKFLDDLTKRNLLDEFGNSNRRLILLDYDGTLVAFAPKPQEAKPSFRLMELLQRLCENEQNNVYIISGRDSDTLDNWLGKLPIYIIAEHGAKMKLKNGAWKNRIAQHHEWKQQVQEIMEVYERRCANTFIEMKEFSIVWHYRNADAEQGRLRALELIGALNEYAYNLGVQVLMGHKIVEVRLSGFDKGSALKKEVLHEEYDFILAMGDDRTDEDMFKMLSKRKNAYTIKIGAEASYASYNLYTHQMALALLDSMSYLPVEH</sequence>
<dbReference type="EMBL" id="JAOTIF010000005">
    <property type="protein sequence ID" value="MCU7549294.1"/>
    <property type="molecule type" value="Genomic_DNA"/>
</dbReference>
<organism evidence="3 4">
    <name type="scientific">Paraflavisolibacter caeni</name>
    <dbReference type="NCBI Taxonomy" id="2982496"/>
    <lineage>
        <taxon>Bacteria</taxon>
        <taxon>Pseudomonadati</taxon>
        <taxon>Bacteroidota</taxon>
        <taxon>Chitinophagia</taxon>
        <taxon>Chitinophagales</taxon>
        <taxon>Chitinophagaceae</taxon>
        <taxon>Paraflavisolibacter</taxon>
    </lineage>
</organism>
<dbReference type="InterPro" id="IPR001830">
    <property type="entry name" value="Glyco_trans_20"/>
</dbReference>
<dbReference type="Proteomes" id="UP001155483">
    <property type="component" value="Unassembled WGS sequence"/>
</dbReference>
<dbReference type="Pfam" id="PF00982">
    <property type="entry name" value="Glyco_transf_20"/>
    <property type="match status" value="1"/>
</dbReference>
<dbReference type="Gene3D" id="3.40.50.1000">
    <property type="entry name" value="HAD superfamily/HAD-like"/>
    <property type="match status" value="1"/>
</dbReference>
<evidence type="ECO:0000313" key="4">
    <source>
        <dbReference type="Proteomes" id="UP001155483"/>
    </source>
</evidence>
<dbReference type="InterPro" id="IPR006379">
    <property type="entry name" value="HAD-SF_hydro_IIB"/>
</dbReference>
<dbReference type="CDD" id="cd01627">
    <property type="entry name" value="HAD_TPP"/>
    <property type="match status" value="1"/>
</dbReference>
<dbReference type="InterPro" id="IPR036412">
    <property type="entry name" value="HAD-like_sf"/>
</dbReference>
<dbReference type="SUPFAM" id="SSF53756">
    <property type="entry name" value="UDP-Glycosyltransferase/glycogen phosphorylase"/>
    <property type="match status" value="1"/>
</dbReference>
<gene>
    <name evidence="3" type="ORF">OCK74_09210</name>
</gene>
<evidence type="ECO:0000256" key="1">
    <source>
        <dbReference type="ARBA" id="ARBA00006330"/>
    </source>
</evidence>
<dbReference type="Pfam" id="PF02358">
    <property type="entry name" value="Trehalose_PPase"/>
    <property type="match status" value="1"/>
</dbReference>
<dbReference type="InterPro" id="IPR003337">
    <property type="entry name" value="Trehalose_PPase"/>
</dbReference>
<reference evidence="3" key="1">
    <citation type="submission" date="2022-09" db="EMBL/GenBank/DDBJ databases">
        <authorList>
            <person name="Yuan C."/>
            <person name="Ke Z."/>
        </authorList>
    </citation>
    <scope>NUCLEOTIDE SEQUENCE</scope>
    <source>
        <strain evidence="3">LB-8</strain>
    </source>
</reference>